<dbReference type="Gene3D" id="3.40.630.150">
    <property type="entry name" value="Malonyl-CoA decarboxylase, catalytic domain"/>
    <property type="match status" value="1"/>
</dbReference>
<dbReference type="Gene3D" id="1.20.140.90">
    <property type="entry name" value="Malonyl-CoA decarboxylase, oligemerization domain"/>
    <property type="match status" value="1"/>
</dbReference>
<proteinExistence type="predicted"/>
<reference evidence="3" key="1">
    <citation type="submission" date="2021-02" db="EMBL/GenBank/DDBJ databases">
        <title>Genome sequence of Rhodospirillales sp. strain TMPK1 isolated from soil.</title>
        <authorList>
            <person name="Nakai R."/>
            <person name="Kusada H."/>
            <person name="Tamaki H."/>
        </authorList>
    </citation>
    <scope>NUCLEOTIDE SEQUENCE</scope>
    <source>
        <strain evidence="3">TMPK1</strain>
    </source>
</reference>
<dbReference type="InterPro" id="IPR035372">
    <property type="entry name" value="MCD_N"/>
</dbReference>
<dbReference type="InterPro" id="IPR038917">
    <property type="entry name" value="Malonyl_CoA_deC"/>
</dbReference>
<dbReference type="InterPro" id="IPR038351">
    <property type="entry name" value="MCD_N_sf"/>
</dbReference>
<feature type="domain" description="Malonyl-CoA decarboxylase C-terminal" evidence="1">
    <location>
        <begin position="334"/>
        <end position="394"/>
    </location>
</feature>
<dbReference type="Proteomes" id="UP000681075">
    <property type="component" value="Unassembled WGS sequence"/>
</dbReference>
<organism evidence="3 4">
    <name type="scientific">Roseiterribacter gracilis</name>
    <dbReference type="NCBI Taxonomy" id="2812848"/>
    <lineage>
        <taxon>Bacteria</taxon>
        <taxon>Pseudomonadati</taxon>
        <taxon>Pseudomonadota</taxon>
        <taxon>Alphaproteobacteria</taxon>
        <taxon>Rhodospirillales</taxon>
        <taxon>Roseiterribacteraceae</taxon>
        <taxon>Roseiterribacter</taxon>
    </lineage>
</organism>
<evidence type="ECO:0000259" key="1">
    <source>
        <dbReference type="Pfam" id="PF05292"/>
    </source>
</evidence>
<accession>A0A8S8X6C7</accession>
<name>A0A8S8X6C7_9PROT</name>
<sequence length="431" mass="47535">MVQASLARRWLGGLVDQVAERSRRLLGSTPAGDDPVTQAEGLARRLLSETGEASGTLLATALCDAWRAMDADQSNRFLTRLAVGFSPDPESLAAAARAYLADATPATAMRLNEVSEPPRQELLRRMNMAEGGTATIVRLRERVLERLRDAPELAPLEADLRHLLGSWFNRGFLQIERIDWSTPAMILEKLIRYEAVHAIRGWDDLRRRLESDRRCFAFFHPALPDEPLIFVEVALTDGIAEAIAPLLAPRVGDVDPAKANTAIFYSISNCQPGLRGISFGNFLIKQVVADLRAELPNLTRFATLSPVPGLARALKAEADPALAPLFADGARVDESYDEKLRRAAARWLVGQAQDPVAKFHLSNGARLERIHARADLSEKGLRESFGVMVNYLYDPSSIEANHEAFVARRDVPHGAEVEALLAEPSRRRLFG</sequence>
<gene>
    <name evidence="3" type="ORF">TMPK1_04200</name>
</gene>
<dbReference type="EMBL" id="BOPV01000001">
    <property type="protein sequence ID" value="GIL38183.1"/>
    <property type="molecule type" value="Genomic_DNA"/>
</dbReference>
<feature type="domain" description="Malonyl-CoA decarboxylase N-terminal" evidence="2">
    <location>
        <begin position="85"/>
        <end position="168"/>
    </location>
</feature>
<keyword evidence="4" id="KW-1185">Reference proteome</keyword>
<evidence type="ECO:0000313" key="3">
    <source>
        <dbReference type="EMBL" id="GIL38183.1"/>
    </source>
</evidence>
<dbReference type="PANTHER" id="PTHR28641:SF1">
    <property type="entry name" value="MALONYL-COA DECARBOXYLASE, MITOCHONDRIAL"/>
    <property type="match status" value="1"/>
</dbReference>
<dbReference type="Pfam" id="PF05292">
    <property type="entry name" value="MCD"/>
    <property type="match status" value="2"/>
</dbReference>
<dbReference type="InterPro" id="IPR042303">
    <property type="entry name" value="Malonyl_CoA_deC_C_sf"/>
</dbReference>
<dbReference type="InterPro" id="IPR007956">
    <property type="entry name" value="Malonyl_CoA_deC_C"/>
</dbReference>
<comment type="caution">
    <text evidence="3">The sequence shown here is derived from an EMBL/GenBank/DDBJ whole genome shotgun (WGS) entry which is preliminary data.</text>
</comment>
<evidence type="ECO:0000259" key="2">
    <source>
        <dbReference type="Pfam" id="PF17408"/>
    </source>
</evidence>
<dbReference type="GO" id="GO:0050080">
    <property type="term" value="F:malonyl-CoA decarboxylase activity"/>
    <property type="evidence" value="ECO:0007669"/>
    <property type="project" value="InterPro"/>
</dbReference>
<evidence type="ECO:0000313" key="4">
    <source>
        <dbReference type="Proteomes" id="UP000681075"/>
    </source>
</evidence>
<protein>
    <recommendedName>
        <fullName evidence="5">Malonyl-CoA decarboxylase</fullName>
    </recommendedName>
</protein>
<dbReference type="Pfam" id="PF17408">
    <property type="entry name" value="MCD_N"/>
    <property type="match status" value="1"/>
</dbReference>
<dbReference type="PANTHER" id="PTHR28641">
    <property type="match status" value="1"/>
</dbReference>
<dbReference type="RefSeq" id="WP_420241148.1">
    <property type="nucleotide sequence ID" value="NZ_BOPV01000001.1"/>
</dbReference>
<evidence type="ECO:0008006" key="5">
    <source>
        <dbReference type="Google" id="ProtNLM"/>
    </source>
</evidence>
<feature type="domain" description="Malonyl-CoA decarboxylase C-terminal" evidence="1">
    <location>
        <begin position="171"/>
        <end position="318"/>
    </location>
</feature>
<dbReference type="GO" id="GO:0006633">
    <property type="term" value="P:fatty acid biosynthetic process"/>
    <property type="evidence" value="ECO:0007669"/>
    <property type="project" value="InterPro"/>
</dbReference>
<dbReference type="AlphaFoldDB" id="A0A8S8X6C7"/>